<dbReference type="HOGENOM" id="CLU_004632_0_0_1"/>
<dbReference type="InterPro" id="IPR013947">
    <property type="entry name" value="Mediator_Med14"/>
</dbReference>
<evidence type="ECO:0000256" key="6">
    <source>
        <dbReference type="ARBA" id="ARBA00023163"/>
    </source>
</evidence>
<keyword evidence="6 9" id="KW-0804">Transcription</keyword>
<dbReference type="GO" id="GO:0016592">
    <property type="term" value="C:mediator complex"/>
    <property type="evidence" value="ECO:0007669"/>
    <property type="project" value="UniProtKB-UniRule"/>
</dbReference>
<dbReference type="Proteomes" id="UP000008493">
    <property type="component" value="Unassembled WGS sequence"/>
</dbReference>
<dbReference type="STRING" id="597362.K5WZ46"/>
<dbReference type="GO" id="GO:0070847">
    <property type="term" value="C:core mediator complex"/>
    <property type="evidence" value="ECO:0007669"/>
    <property type="project" value="TreeGrafter"/>
</dbReference>
<keyword evidence="7 9" id="KW-0539">Nucleus</keyword>
<evidence type="ECO:0000256" key="3">
    <source>
        <dbReference type="ARBA" id="ARBA00019619"/>
    </source>
</evidence>
<evidence type="ECO:0000259" key="10">
    <source>
        <dbReference type="Pfam" id="PF08638"/>
    </source>
</evidence>
<name>K5WZ46_AGABU</name>
<evidence type="ECO:0000256" key="5">
    <source>
        <dbReference type="ARBA" id="ARBA00023159"/>
    </source>
</evidence>
<keyword evidence="4 9" id="KW-0805">Transcription regulation</keyword>
<dbReference type="Pfam" id="PF08638">
    <property type="entry name" value="Med14"/>
    <property type="match status" value="1"/>
</dbReference>
<evidence type="ECO:0000313" key="12">
    <source>
        <dbReference type="Proteomes" id="UP000008493"/>
    </source>
</evidence>
<comment type="function">
    <text evidence="9">Component of the Mediator complex, a coactivator involved in the regulated transcription of nearly all RNA polymerase II-dependent genes. Mediator functions as a bridge to convey information from gene-specific regulatory proteins to the basal RNA polymerase II transcription machinery. Mediator is recruited to promoters by direct interactions with regulatory proteins and serves as a scaffold for the assembly of a functional preinitiation complex with RNA polymerase II and the general transcription factors.</text>
</comment>
<dbReference type="InterPro" id="IPR055122">
    <property type="entry name" value="Med14_N"/>
</dbReference>
<evidence type="ECO:0000256" key="7">
    <source>
        <dbReference type="ARBA" id="ARBA00023242"/>
    </source>
</evidence>
<dbReference type="RefSeq" id="XP_007328398.1">
    <property type="nucleotide sequence ID" value="XM_007328336.1"/>
</dbReference>
<dbReference type="GO" id="GO:0003712">
    <property type="term" value="F:transcription coregulator activity"/>
    <property type="evidence" value="ECO:0007669"/>
    <property type="project" value="UniProtKB-UniRule"/>
</dbReference>
<dbReference type="PANTHER" id="PTHR12809:SF2">
    <property type="entry name" value="MEDIATOR OF RNA POLYMERASE II TRANSCRIPTION SUBUNIT 14"/>
    <property type="match status" value="1"/>
</dbReference>
<evidence type="ECO:0000256" key="8">
    <source>
        <dbReference type="ARBA" id="ARBA00032007"/>
    </source>
</evidence>
<keyword evidence="5 9" id="KW-0010">Activator</keyword>
<evidence type="ECO:0000256" key="1">
    <source>
        <dbReference type="ARBA" id="ARBA00004123"/>
    </source>
</evidence>
<dbReference type="GeneID" id="18826583"/>
<dbReference type="AlphaFoldDB" id="K5WZ46"/>
<comment type="subunit">
    <text evidence="9">Component of the Mediator complex.</text>
</comment>
<evidence type="ECO:0000256" key="9">
    <source>
        <dbReference type="RuleBase" id="RU365082"/>
    </source>
</evidence>
<dbReference type="FunCoup" id="K5WZ46">
    <property type="interactions" value="17"/>
</dbReference>
<comment type="similarity">
    <text evidence="2 9">Belongs to the Mediator complex subunit 14 family.</text>
</comment>
<evidence type="ECO:0000313" key="11">
    <source>
        <dbReference type="EMBL" id="EKM80801.1"/>
    </source>
</evidence>
<dbReference type="eggNOG" id="KOG1875">
    <property type="taxonomic scope" value="Eukaryota"/>
</dbReference>
<dbReference type="OrthoDB" id="205099at2759"/>
<sequence length="1163" mass="130854">MTETPLAVTLPHPAHALESSTNPNGFAGTETDDVPLELLERELPVVYDDQIYLKELLQRVVQTIYAELSEMAETLPGMSDVARKRTLADWVVKTKKQVVKLYAVAKWSRDADVVQKCMNITAFLMGQHKQFQDVMEALRIAKDQLDPARQVPYRPWLRNHDLLTSLDVLTTGSYLRLPTCIKKYIIQPTPLIDSEVRKTLSDIEEAIRYRLRMWEVIPVEMAQYRIADGRVYFMVPHLFEMSLCLRGADLDDGWFFVHVEFLIEVGGDVATLQEFPRIPTGLLKRHITDEADARLAYYLRLPELEQVPPGFEPPSRPKLPPGYVDAPLVRVFNFLQMMSLSYQLEILWYQAQRMRALGWADYLTVQMTQNRKSMTVSYWIRPTAPSIPGQQHRKFKLPLLGGKVIISIVETRGPPQAGPGPDRSPKMRTLAKLQRKAKLGDATPSDEVEGLHFEMKWEPEKGALGARVPPDQLVLPKEHLQIKPECLDFEAMLKAIIENHTAAILATFQHQLQTSHARAVFGPPGVVTRITELGSPALRVHLCADEVVIVTIDARTGRITLRDSGDLAAAGRVSRFNVISEKINDDPTVLLNALFRLRFMTIIDLAESKARYLGLQCYRMRHFPQQEWAKLGSDARVFLFIQLTNFPNHYLVIVVTDDKYRFALITTSTDREVMFAHMVLQDIAWLDYDRIRRETLAVSKMTENLNSGVKTGRKRMRLAGLTLGQPGFPDFDLETQMLRELYSYCCARVAYMNVERQLKLQGIPFTHVNPTSGMPVTQDQAHAQSSLARSVPGICVQSKDILSGAPAAEAAMPNIRVVPLGWWSEQKAQVITIVKLKYVQQPMGRRIGGTIIRPSKRIIYDTKEAIVSFLSENVDTCVGEFLEEWARVSKMVVIAREVAQMSKAKNWHDIRLLSFDLQTVEFAYAENYTVSITCEDQISGTGGNFVLRFARRKLPPELTSSSGGEHMDVDIAEEDLFNPHDDAEPFFRSILRGRLAPSLNRLVALLRETLPIVTELEAIRREEERANRVVDVYPKAAGWYRLLYGDLRHALDFRLMTGQRVAILDGSCSFYASVNSTKSSLGGSNSDSMAVGLQPLPHFNSIVTAVVKKAMATGEVRAGKIARVDRGVICECADVRKLARAIHSRVADILVAAGGSNSGASIV</sequence>
<evidence type="ECO:0000256" key="2">
    <source>
        <dbReference type="ARBA" id="ARBA00007813"/>
    </source>
</evidence>
<comment type="subcellular location">
    <subcellularLocation>
        <location evidence="1 9">Nucleus</location>
    </subcellularLocation>
</comment>
<gene>
    <name evidence="11" type="ORF">AGABI1DRAFT_126839</name>
</gene>
<dbReference type="InParanoid" id="K5WZ46"/>
<feature type="domain" description="Mediator complex subunit MED14 N-terminal" evidence="10">
    <location>
        <begin position="51"/>
        <end position="246"/>
    </location>
</feature>
<keyword evidence="12" id="KW-1185">Reference proteome</keyword>
<reference evidence="12" key="1">
    <citation type="journal article" date="2012" name="Proc. Natl. Acad. Sci. U.S.A.">
        <title>Genome sequence of the button mushroom Agaricus bisporus reveals mechanisms governing adaptation to a humic-rich ecological niche.</title>
        <authorList>
            <person name="Morin E."/>
            <person name="Kohler A."/>
            <person name="Baker A.R."/>
            <person name="Foulongne-Oriol M."/>
            <person name="Lombard V."/>
            <person name="Nagy L.G."/>
            <person name="Ohm R.A."/>
            <person name="Patyshakuliyeva A."/>
            <person name="Brun A."/>
            <person name="Aerts A.L."/>
            <person name="Bailey A.M."/>
            <person name="Billette C."/>
            <person name="Coutinho P.M."/>
            <person name="Deakin G."/>
            <person name="Doddapaneni H."/>
            <person name="Floudas D."/>
            <person name="Grimwood J."/>
            <person name="Hilden K."/>
            <person name="Kuees U."/>
            <person name="LaButti K.M."/>
            <person name="Lapidus A."/>
            <person name="Lindquist E.A."/>
            <person name="Lucas S.M."/>
            <person name="Murat C."/>
            <person name="Riley R.W."/>
            <person name="Salamov A.A."/>
            <person name="Schmutz J."/>
            <person name="Subramanian V."/>
            <person name="Woesten H.A.B."/>
            <person name="Xu J."/>
            <person name="Eastwood D.C."/>
            <person name="Foster G.D."/>
            <person name="Sonnenberg A.S."/>
            <person name="Cullen D."/>
            <person name="de Vries R.P."/>
            <person name="Lundell T."/>
            <person name="Hibbett D.S."/>
            <person name="Henrissat B."/>
            <person name="Burton K.S."/>
            <person name="Kerrigan R.W."/>
            <person name="Challen M.P."/>
            <person name="Grigoriev I.V."/>
            <person name="Martin F."/>
        </authorList>
    </citation>
    <scope>NUCLEOTIDE SEQUENCE [LARGE SCALE GENOMIC DNA]</scope>
    <source>
        <strain evidence="12">JB137-S8 / ATCC MYA-4627 / FGSC 10392</strain>
    </source>
</reference>
<dbReference type="PANTHER" id="PTHR12809">
    <property type="entry name" value="MEDIATOR COMPLEX SUBUNIT"/>
    <property type="match status" value="1"/>
</dbReference>
<dbReference type="KEGG" id="abp:AGABI1DRAFT126839"/>
<dbReference type="EMBL" id="JH971388">
    <property type="protein sequence ID" value="EKM80801.1"/>
    <property type="molecule type" value="Genomic_DNA"/>
</dbReference>
<dbReference type="GO" id="GO:0006357">
    <property type="term" value="P:regulation of transcription by RNA polymerase II"/>
    <property type="evidence" value="ECO:0007669"/>
    <property type="project" value="InterPro"/>
</dbReference>
<organism evidence="11 12">
    <name type="scientific">Agaricus bisporus var. burnettii (strain JB137-S8 / ATCC MYA-4627 / FGSC 10392)</name>
    <name type="common">White button mushroom</name>
    <dbReference type="NCBI Taxonomy" id="597362"/>
    <lineage>
        <taxon>Eukaryota</taxon>
        <taxon>Fungi</taxon>
        <taxon>Dikarya</taxon>
        <taxon>Basidiomycota</taxon>
        <taxon>Agaricomycotina</taxon>
        <taxon>Agaricomycetes</taxon>
        <taxon>Agaricomycetidae</taxon>
        <taxon>Agaricales</taxon>
        <taxon>Agaricineae</taxon>
        <taxon>Agaricaceae</taxon>
        <taxon>Agaricus</taxon>
    </lineage>
</organism>
<accession>K5WZ46</accession>
<evidence type="ECO:0000256" key="4">
    <source>
        <dbReference type="ARBA" id="ARBA00023015"/>
    </source>
</evidence>
<dbReference type="OMA" id="QLEILWY"/>
<protein>
    <recommendedName>
        <fullName evidence="3 9">Mediator of RNA polymerase II transcription subunit 14</fullName>
    </recommendedName>
    <alternativeName>
        <fullName evidence="8 9">Mediator complex subunit 14</fullName>
    </alternativeName>
</protein>
<proteinExistence type="inferred from homology"/>